<dbReference type="EMBL" id="WIXP02000009">
    <property type="protein sequence ID" value="KAF6204618.1"/>
    <property type="molecule type" value="Genomic_DNA"/>
</dbReference>
<name>A0A6A4JKM6_APOLU</name>
<protein>
    <submittedName>
        <fullName evidence="1">Uncharacterized protein</fullName>
    </submittedName>
</protein>
<sequence>MRTALLFTVVLATLGAWVTACGNPNRGSRGAHIYDIITGSRCGSPRGGLPPLRHQDWGSRQNEISDFNDDIYGLRSVGPSSLFLPGLSLGGRSLHNHGSRGVRPRGGPGGPIDPIDVNLRGSRSCHLERQGGGVYISVCKGSK</sequence>
<gene>
    <name evidence="1" type="ORF">GE061_018778</name>
</gene>
<accession>A0A6A4JKM6</accession>
<keyword evidence="2" id="KW-1185">Reference proteome</keyword>
<organism evidence="1 2">
    <name type="scientific">Apolygus lucorum</name>
    <name type="common">Small green plant bug</name>
    <name type="synonym">Lygocoris lucorum</name>
    <dbReference type="NCBI Taxonomy" id="248454"/>
    <lineage>
        <taxon>Eukaryota</taxon>
        <taxon>Metazoa</taxon>
        <taxon>Ecdysozoa</taxon>
        <taxon>Arthropoda</taxon>
        <taxon>Hexapoda</taxon>
        <taxon>Insecta</taxon>
        <taxon>Pterygota</taxon>
        <taxon>Neoptera</taxon>
        <taxon>Paraneoptera</taxon>
        <taxon>Hemiptera</taxon>
        <taxon>Heteroptera</taxon>
        <taxon>Panheteroptera</taxon>
        <taxon>Cimicomorpha</taxon>
        <taxon>Miridae</taxon>
        <taxon>Mirini</taxon>
        <taxon>Apolygus</taxon>
    </lineage>
</organism>
<evidence type="ECO:0000313" key="1">
    <source>
        <dbReference type="EMBL" id="KAF6204618.1"/>
    </source>
</evidence>
<reference evidence="1" key="1">
    <citation type="journal article" date="2021" name="Mol. Ecol. Resour.">
        <title>Apolygus lucorum genome provides insights into omnivorousness and mesophyll feeding.</title>
        <authorList>
            <person name="Liu Y."/>
            <person name="Liu H."/>
            <person name="Wang H."/>
            <person name="Huang T."/>
            <person name="Liu B."/>
            <person name="Yang B."/>
            <person name="Yin L."/>
            <person name="Li B."/>
            <person name="Zhang Y."/>
            <person name="Zhang S."/>
            <person name="Jiang F."/>
            <person name="Zhang X."/>
            <person name="Ren Y."/>
            <person name="Wang B."/>
            <person name="Wang S."/>
            <person name="Lu Y."/>
            <person name="Wu K."/>
            <person name="Fan W."/>
            <person name="Wang G."/>
        </authorList>
    </citation>
    <scope>NUCLEOTIDE SEQUENCE</scope>
    <source>
        <strain evidence="1">12Hb</strain>
    </source>
</reference>
<dbReference type="PROSITE" id="PS51257">
    <property type="entry name" value="PROKAR_LIPOPROTEIN"/>
    <property type="match status" value="1"/>
</dbReference>
<dbReference type="AlphaFoldDB" id="A0A6A4JKM6"/>
<comment type="caution">
    <text evidence="1">The sequence shown here is derived from an EMBL/GenBank/DDBJ whole genome shotgun (WGS) entry which is preliminary data.</text>
</comment>
<evidence type="ECO:0000313" key="2">
    <source>
        <dbReference type="Proteomes" id="UP000466442"/>
    </source>
</evidence>
<proteinExistence type="predicted"/>
<dbReference type="Proteomes" id="UP000466442">
    <property type="component" value="Linkage Group LG9"/>
</dbReference>